<dbReference type="AlphaFoldDB" id="A0A8K0SMC3"/>
<keyword evidence="3" id="KW-1185">Reference proteome</keyword>
<feature type="compositionally biased region" description="Basic and acidic residues" evidence="1">
    <location>
        <begin position="887"/>
        <end position="908"/>
    </location>
</feature>
<dbReference type="Proteomes" id="UP000813444">
    <property type="component" value="Unassembled WGS sequence"/>
</dbReference>
<gene>
    <name evidence="2" type="ORF">B0I35DRAFT_356614</name>
</gene>
<feature type="compositionally biased region" description="Basic and acidic residues" evidence="1">
    <location>
        <begin position="470"/>
        <end position="487"/>
    </location>
</feature>
<feature type="region of interest" description="Disordered" evidence="1">
    <location>
        <begin position="501"/>
        <end position="536"/>
    </location>
</feature>
<accession>A0A8K0SMC3</accession>
<feature type="compositionally biased region" description="Basic and acidic residues" evidence="1">
    <location>
        <begin position="369"/>
        <end position="380"/>
    </location>
</feature>
<evidence type="ECO:0000256" key="1">
    <source>
        <dbReference type="SAM" id="MobiDB-lite"/>
    </source>
</evidence>
<dbReference type="OrthoDB" id="5386574at2759"/>
<feature type="compositionally biased region" description="Polar residues" evidence="1">
    <location>
        <begin position="108"/>
        <end position="121"/>
    </location>
</feature>
<feature type="compositionally biased region" description="Basic residues" evidence="1">
    <location>
        <begin position="745"/>
        <end position="755"/>
    </location>
</feature>
<evidence type="ECO:0000313" key="2">
    <source>
        <dbReference type="EMBL" id="KAH7312324.1"/>
    </source>
</evidence>
<feature type="compositionally biased region" description="Basic and acidic residues" evidence="1">
    <location>
        <begin position="260"/>
        <end position="287"/>
    </location>
</feature>
<feature type="compositionally biased region" description="Low complexity" evidence="1">
    <location>
        <begin position="756"/>
        <end position="772"/>
    </location>
</feature>
<feature type="compositionally biased region" description="Basic and acidic residues" evidence="1">
    <location>
        <begin position="617"/>
        <end position="664"/>
    </location>
</feature>
<feature type="region of interest" description="Disordered" evidence="1">
    <location>
        <begin position="784"/>
        <end position="908"/>
    </location>
</feature>
<name>A0A8K0SMC3_9HYPO</name>
<feature type="region of interest" description="Disordered" evidence="1">
    <location>
        <begin position="1"/>
        <end position="294"/>
    </location>
</feature>
<feature type="region of interest" description="Disordered" evidence="1">
    <location>
        <begin position="555"/>
        <end position="772"/>
    </location>
</feature>
<sequence>MQQTPSIPPRPSRSADKDLSSGATPRIPPRPINKRLERSVSPNAGRFAPSPLNEGFIAKSSNGIHLSPFNTHDGSSEDPIERSSSVNMPSVGEEGAEYSAVTEELQQEALSRSASPEQTRTVADDLHLHAPKPSLPVSSAKQRVMAVTRTDSDKAASFGIGRGSDERAPSREGAHSRDGIKKKRTSSVFSGTSDVGQHTDDEHGIPEIGQRVPMNPHLGDVQAPSPGPSEVTKKHHRKHSSRGLPPGSYGLHGHGVAPQDKLEKAYYEKHPELVEKEHHTPLHDRQNDFAMSSSDLNKLVRDTASRATGVGASTDKYGTPTDEVAFQASEEYASRMTSPRPPSTAPKAESSLKHTFQAEISDSDGNTIHVDDARHPEFRSYGDGGSDSDHDNEYKAPILASDQVVKGSSPYLQHPAVHPPPERRGSAFEMEDAPSLPNSRPASIHAASASREFGSTPLEDVEEYEPLFPEDEKHTKEKQESPDESKVRRYFPSKDVWEDAPNSVHFTTEVSTPDVSEPSRRKSSSNTQIRPITPAQAFALQQEELAEKHAKGLKTGGSFLPLSEEKPTWAGHQAHVKRPTAVQRFPSRDVWEDVPESQLQQTVISGEPKEEEEKEQETEAKPEIPSRPAKRDVPARPSIPERPRPKQSVADESKSKPIVSDKPKPTVPTRPARSSPGEGETPKAKPPVPSRPMGGKIAALQAGFMNDLNKRLQIGPQAVKKEEPSEQQEVAEEKEKAPLSDARKGRARGPQRRAPAKSPIPAAAPAAQEAKVSAPTLTFSMPSMTWAIDPDLGDVAVQGETKQAPEEAAKPISEPEPAEPAASEPVSVLVPESVPESVPEPVVEASPEAAEPPAKAEEPAPSTEATEEPEEKTLVANTAGESILETAVKKDEESEEVKPVAVSDEVKA</sequence>
<feature type="compositionally biased region" description="Polar residues" evidence="1">
    <location>
        <begin position="504"/>
        <end position="514"/>
    </location>
</feature>
<evidence type="ECO:0000313" key="3">
    <source>
        <dbReference type="Proteomes" id="UP000813444"/>
    </source>
</evidence>
<dbReference type="Pfam" id="PF11489">
    <property type="entry name" value="Aim21"/>
    <property type="match status" value="1"/>
</dbReference>
<reference evidence="2" key="1">
    <citation type="journal article" date="2021" name="Nat. Commun.">
        <title>Genetic determinants of endophytism in the Arabidopsis root mycobiome.</title>
        <authorList>
            <person name="Mesny F."/>
            <person name="Miyauchi S."/>
            <person name="Thiergart T."/>
            <person name="Pickel B."/>
            <person name="Atanasova L."/>
            <person name="Karlsson M."/>
            <person name="Huettel B."/>
            <person name="Barry K.W."/>
            <person name="Haridas S."/>
            <person name="Chen C."/>
            <person name="Bauer D."/>
            <person name="Andreopoulos W."/>
            <person name="Pangilinan J."/>
            <person name="LaButti K."/>
            <person name="Riley R."/>
            <person name="Lipzen A."/>
            <person name="Clum A."/>
            <person name="Drula E."/>
            <person name="Henrissat B."/>
            <person name="Kohler A."/>
            <person name="Grigoriev I.V."/>
            <person name="Martin F.M."/>
            <person name="Hacquard S."/>
        </authorList>
    </citation>
    <scope>NUCLEOTIDE SEQUENCE</scope>
    <source>
        <strain evidence="2">MPI-CAGE-CH-0235</strain>
    </source>
</reference>
<comment type="caution">
    <text evidence="2">The sequence shown here is derived from an EMBL/GenBank/DDBJ whole genome shotgun (WGS) entry which is preliminary data.</text>
</comment>
<organism evidence="2 3">
    <name type="scientific">Stachybotrys elegans</name>
    <dbReference type="NCBI Taxonomy" id="80388"/>
    <lineage>
        <taxon>Eukaryota</taxon>
        <taxon>Fungi</taxon>
        <taxon>Dikarya</taxon>
        <taxon>Ascomycota</taxon>
        <taxon>Pezizomycotina</taxon>
        <taxon>Sordariomycetes</taxon>
        <taxon>Hypocreomycetidae</taxon>
        <taxon>Hypocreales</taxon>
        <taxon>Stachybotryaceae</taxon>
        <taxon>Stachybotrys</taxon>
    </lineage>
</organism>
<feature type="compositionally biased region" description="Low complexity" evidence="1">
    <location>
        <begin position="819"/>
        <end position="864"/>
    </location>
</feature>
<proteinExistence type="predicted"/>
<feature type="region of interest" description="Disordered" evidence="1">
    <location>
        <begin position="330"/>
        <end position="489"/>
    </location>
</feature>
<feature type="compositionally biased region" description="Polar residues" evidence="1">
    <location>
        <begin position="186"/>
        <end position="196"/>
    </location>
</feature>
<feature type="compositionally biased region" description="Basic and acidic residues" evidence="1">
    <location>
        <begin position="163"/>
        <end position="179"/>
    </location>
</feature>
<feature type="compositionally biased region" description="Pro residues" evidence="1">
    <location>
        <begin position="1"/>
        <end position="11"/>
    </location>
</feature>
<dbReference type="EMBL" id="JAGPNK010000010">
    <property type="protein sequence ID" value="KAH7312324.1"/>
    <property type="molecule type" value="Genomic_DNA"/>
</dbReference>
<feature type="compositionally biased region" description="Basic and acidic residues" evidence="1">
    <location>
        <begin position="731"/>
        <end position="744"/>
    </location>
</feature>
<dbReference type="InterPro" id="IPR021582">
    <property type="entry name" value="Aim21"/>
</dbReference>
<feature type="compositionally biased region" description="Polar residues" evidence="1">
    <location>
        <begin position="59"/>
        <end position="73"/>
    </location>
</feature>
<protein>
    <submittedName>
        <fullName evidence="2">Altered inheritance of mitochondria protein 21</fullName>
    </submittedName>
</protein>
<feature type="compositionally biased region" description="Acidic residues" evidence="1">
    <location>
        <begin position="459"/>
        <end position="469"/>
    </location>
</feature>